<dbReference type="VEuPathDB" id="VectorBase:ADAC002116"/>
<sequence>MLHATPSLPQNLSLDLLKQAMFWHLSLAVLGIAINRHICEETRKTRVIVKARKIRSDKWRLQVHPDALVATRRNIKILSTPKAIYQA</sequence>
<evidence type="ECO:0000313" key="4">
    <source>
        <dbReference type="Proteomes" id="UP000000673"/>
    </source>
</evidence>
<proteinExistence type="predicted"/>
<name>W5JTM8_ANODA</name>
<evidence type="ECO:0000313" key="2">
    <source>
        <dbReference type="EMBL" id="ETN66104.1"/>
    </source>
</evidence>
<keyword evidence="1" id="KW-0472">Membrane</keyword>
<keyword evidence="4" id="KW-1185">Reference proteome</keyword>
<dbReference type="EMBL" id="ADMH02000527">
    <property type="protein sequence ID" value="ETN66104.1"/>
    <property type="molecule type" value="Genomic_DNA"/>
</dbReference>
<dbReference type="HOGENOM" id="CLU_2485156_0_0_1"/>
<organism evidence="2">
    <name type="scientific">Anopheles darlingi</name>
    <name type="common">Mosquito</name>
    <dbReference type="NCBI Taxonomy" id="43151"/>
    <lineage>
        <taxon>Eukaryota</taxon>
        <taxon>Metazoa</taxon>
        <taxon>Ecdysozoa</taxon>
        <taxon>Arthropoda</taxon>
        <taxon>Hexapoda</taxon>
        <taxon>Insecta</taxon>
        <taxon>Pterygota</taxon>
        <taxon>Neoptera</taxon>
        <taxon>Endopterygota</taxon>
        <taxon>Diptera</taxon>
        <taxon>Nematocera</taxon>
        <taxon>Culicoidea</taxon>
        <taxon>Culicidae</taxon>
        <taxon>Anophelinae</taxon>
        <taxon>Anopheles</taxon>
    </lineage>
</organism>
<dbReference type="Proteomes" id="UP000000673">
    <property type="component" value="Unassembled WGS sequence"/>
</dbReference>
<evidence type="ECO:0000313" key="3">
    <source>
        <dbReference type="EnsemblMetazoa" id="ADAC002116-PA"/>
    </source>
</evidence>
<reference evidence="2 4" key="1">
    <citation type="journal article" date="2010" name="BMC Genomics">
        <title>Combination of measures distinguishes pre-miRNAs from other stem-loops in the genome of the newly sequenced Anopheles darlingi.</title>
        <authorList>
            <person name="Mendes N.D."/>
            <person name="Freitas A.T."/>
            <person name="Vasconcelos A.T."/>
            <person name="Sagot M.F."/>
        </authorList>
    </citation>
    <scope>NUCLEOTIDE SEQUENCE</scope>
</reference>
<gene>
    <name evidence="2" type="ORF">AND_002116</name>
</gene>
<protein>
    <submittedName>
        <fullName evidence="2 3">Uncharacterized protein</fullName>
    </submittedName>
</protein>
<keyword evidence="1" id="KW-1133">Transmembrane helix</keyword>
<feature type="transmembrane region" description="Helical" evidence="1">
    <location>
        <begin position="20"/>
        <end position="38"/>
    </location>
</feature>
<keyword evidence="1" id="KW-0812">Transmembrane</keyword>
<reference evidence="2" key="2">
    <citation type="submission" date="2010-05" db="EMBL/GenBank/DDBJ databases">
        <authorList>
            <person name="Almeida L.G."/>
            <person name="Nicolas M.F."/>
            <person name="Souza R.C."/>
            <person name="Vasconcelos A.T.R."/>
        </authorList>
    </citation>
    <scope>NUCLEOTIDE SEQUENCE</scope>
</reference>
<dbReference type="AlphaFoldDB" id="W5JTM8"/>
<evidence type="ECO:0000256" key="1">
    <source>
        <dbReference type="SAM" id="Phobius"/>
    </source>
</evidence>
<accession>W5JTM8</accession>
<reference evidence="2" key="3">
    <citation type="journal article" date="2013" name="Nucleic Acids Res.">
        <title>The genome of Anopheles darlingi, the main neotropical malaria vector.</title>
        <authorList>
            <person name="Marinotti O."/>
            <person name="Cerqueira G.C."/>
            <person name="de Almeida L.G."/>
            <person name="Ferro M.I."/>
            <person name="Loreto E.L."/>
            <person name="Zaha A."/>
            <person name="Teixeira S.M."/>
            <person name="Wespiser A.R."/>
            <person name="Almeida E Silva A."/>
            <person name="Schlindwein A.D."/>
            <person name="Pacheco A.C."/>
            <person name="Silva A.L."/>
            <person name="Graveley B.R."/>
            <person name="Walenz B.P."/>
            <person name="Lima Bde A."/>
            <person name="Ribeiro C.A."/>
            <person name="Nunes-Silva C.G."/>
            <person name="de Carvalho C.R."/>
            <person name="Soares C.M."/>
            <person name="de Menezes C.B."/>
            <person name="Matiolli C."/>
            <person name="Caffrey D."/>
            <person name="Araujo D.A."/>
            <person name="de Oliveira D.M."/>
            <person name="Golenbock D."/>
            <person name="Grisard E.C."/>
            <person name="Fantinatti-Garboggini F."/>
            <person name="de Carvalho F.M."/>
            <person name="Barcellos F.G."/>
            <person name="Prosdocimi F."/>
            <person name="May G."/>
            <person name="Azevedo Junior G.M."/>
            <person name="Guimaraes G.M."/>
            <person name="Goldman G.H."/>
            <person name="Padilha I.Q."/>
            <person name="Batista Jda S."/>
            <person name="Ferro J.A."/>
            <person name="Ribeiro J.M."/>
            <person name="Fietto J.L."/>
            <person name="Dabbas K.M."/>
            <person name="Cerdeira L."/>
            <person name="Agnez-Lima L.F."/>
            <person name="Brocchi M."/>
            <person name="de Carvalho M.O."/>
            <person name="Teixeira Mde M."/>
            <person name="Diniz Maia Mde M."/>
            <person name="Goldman M.H."/>
            <person name="Cruz Schneider M.P."/>
            <person name="Felipe M.S."/>
            <person name="Hungria M."/>
            <person name="Nicolas M.F."/>
            <person name="Pereira M."/>
            <person name="Montes M.A."/>
            <person name="Cantao M.E."/>
            <person name="Vincentz M."/>
            <person name="Rafael M.S."/>
            <person name="Silverman N."/>
            <person name="Stoco P.H."/>
            <person name="Souza R.C."/>
            <person name="Vicentini R."/>
            <person name="Gazzinelli R.T."/>
            <person name="Neves Rde O."/>
            <person name="Silva R."/>
            <person name="Astolfi-Filho S."/>
            <person name="Maciel T.E."/>
            <person name="Urmenyi T.P."/>
            <person name="Tadei W.P."/>
            <person name="Camargo E.P."/>
            <person name="de Vasconcelos A.T."/>
        </authorList>
    </citation>
    <scope>NUCLEOTIDE SEQUENCE</scope>
</reference>
<dbReference type="EnsemblMetazoa" id="ADAC002116-RA">
    <property type="protein sequence ID" value="ADAC002116-PA"/>
    <property type="gene ID" value="ADAC002116"/>
</dbReference>
<reference evidence="3" key="4">
    <citation type="submission" date="2015-06" db="UniProtKB">
        <authorList>
            <consortium name="EnsemblMetazoa"/>
        </authorList>
    </citation>
    <scope>IDENTIFICATION</scope>
</reference>